<dbReference type="EMBL" id="HACA01005924">
    <property type="protein sequence ID" value="CDW23285.1"/>
    <property type="molecule type" value="Transcribed_RNA"/>
</dbReference>
<name>A0A0K2TBR3_LEPSM</name>
<proteinExistence type="predicted"/>
<dbReference type="AlphaFoldDB" id="A0A0K2TBR3"/>
<reference evidence="1" key="1">
    <citation type="submission" date="2014-05" db="EMBL/GenBank/DDBJ databases">
        <authorList>
            <person name="Chronopoulou M."/>
        </authorList>
    </citation>
    <scope>NUCLEOTIDE SEQUENCE</scope>
    <source>
        <tissue evidence="1">Whole organism</tissue>
    </source>
</reference>
<accession>A0A0K2TBR3</accession>
<evidence type="ECO:0000313" key="1">
    <source>
        <dbReference type="EMBL" id="CDW23285.1"/>
    </source>
</evidence>
<organism evidence="1">
    <name type="scientific">Lepeophtheirus salmonis</name>
    <name type="common">Salmon louse</name>
    <name type="synonym">Caligus salmonis</name>
    <dbReference type="NCBI Taxonomy" id="72036"/>
    <lineage>
        <taxon>Eukaryota</taxon>
        <taxon>Metazoa</taxon>
        <taxon>Ecdysozoa</taxon>
        <taxon>Arthropoda</taxon>
        <taxon>Crustacea</taxon>
        <taxon>Multicrustacea</taxon>
        <taxon>Hexanauplia</taxon>
        <taxon>Copepoda</taxon>
        <taxon>Siphonostomatoida</taxon>
        <taxon>Caligidae</taxon>
        <taxon>Lepeophtheirus</taxon>
    </lineage>
</organism>
<protein>
    <submittedName>
        <fullName evidence="1">Uncharacterized protein</fullName>
    </submittedName>
</protein>
<sequence length="104" mass="11817">MSSVNSLKRSVRFSISVKSVSNLVPSTPVMRSDMYWLALLNCFLRPGRNAMAMRLTRCVLGEKKRLDLRVALCGSLWGNGTMGRWDDRTHFAGIQRRGERAKNE</sequence>